<sequence length="264" mass="30692">MKSIKISATIISFNEERKLGPCLKSLVGVADEIIVVDSLSTDRTREICNQYPVKFISHAFEGYVAQKNYAVTQATYDYILSLDADERLSEELKESIIKVKEDWGAVDGYAVNRYNNYCGKWMRFSGWYPERKIRLWDRRKAKWGGTDPHDHVQIAREKTKTLKGNLLHYAYLTLDEHLLQVHRFAEIAAKAKYKKGEKASFFINVILSPLFRFVKSFFFQLGFLDGYYGFIFCTTSASMTFFKYIRLYEYGRKGLPENNNHPCA</sequence>
<name>A0AAP2DJZ7_9BACT</name>
<keyword evidence="2" id="KW-1133">Transmembrane helix</keyword>
<dbReference type="InterPro" id="IPR029044">
    <property type="entry name" value="Nucleotide-diphossugar_trans"/>
</dbReference>
<gene>
    <name evidence="4" type="ORF">KK083_12840</name>
</gene>
<organism evidence="4 5">
    <name type="scientific">Chryseosolibacter histidini</name>
    <dbReference type="NCBI Taxonomy" id="2782349"/>
    <lineage>
        <taxon>Bacteria</taxon>
        <taxon>Pseudomonadati</taxon>
        <taxon>Bacteroidota</taxon>
        <taxon>Cytophagia</taxon>
        <taxon>Cytophagales</taxon>
        <taxon>Chryseotaleaceae</taxon>
        <taxon>Chryseosolibacter</taxon>
    </lineage>
</organism>
<feature type="transmembrane region" description="Helical" evidence="2">
    <location>
        <begin position="227"/>
        <end position="245"/>
    </location>
</feature>
<proteinExistence type="inferred from homology"/>
<dbReference type="Gene3D" id="3.90.550.10">
    <property type="entry name" value="Spore Coat Polysaccharide Biosynthesis Protein SpsA, Chain A"/>
    <property type="match status" value="1"/>
</dbReference>
<dbReference type="CDD" id="cd02511">
    <property type="entry name" value="Beta4Glucosyltransferase"/>
    <property type="match status" value="1"/>
</dbReference>
<dbReference type="InterPro" id="IPR001173">
    <property type="entry name" value="Glyco_trans_2-like"/>
</dbReference>
<dbReference type="SUPFAM" id="SSF53448">
    <property type="entry name" value="Nucleotide-diphospho-sugar transferases"/>
    <property type="match status" value="1"/>
</dbReference>
<keyword evidence="2" id="KW-0812">Transmembrane</keyword>
<keyword evidence="2" id="KW-0472">Membrane</keyword>
<dbReference type="PANTHER" id="PTHR43630:SF2">
    <property type="entry name" value="GLYCOSYLTRANSFERASE"/>
    <property type="match status" value="1"/>
</dbReference>
<dbReference type="Pfam" id="PF00535">
    <property type="entry name" value="Glycos_transf_2"/>
    <property type="match status" value="1"/>
</dbReference>
<dbReference type="EMBL" id="JAHESF010000011">
    <property type="protein sequence ID" value="MBT1697771.1"/>
    <property type="molecule type" value="Genomic_DNA"/>
</dbReference>
<feature type="transmembrane region" description="Helical" evidence="2">
    <location>
        <begin position="201"/>
        <end position="221"/>
    </location>
</feature>
<keyword evidence="5" id="KW-1185">Reference proteome</keyword>
<reference evidence="4 5" key="1">
    <citation type="submission" date="2021-05" db="EMBL/GenBank/DDBJ databases">
        <title>A Polyphasic approach of four new species of the genus Ohtaekwangia: Ohtaekwangia histidinii sp. nov., Ohtaekwangia cretensis sp. nov., Ohtaekwangia indiensis sp. nov., Ohtaekwangia reichenbachii sp. nov. from diverse environment.</title>
        <authorList>
            <person name="Octaviana S."/>
        </authorList>
    </citation>
    <scope>NUCLEOTIDE SEQUENCE [LARGE SCALE GENOMIC DNA]</scope>
    <source>
        <strain evidence="4 5">PWU4</strain>
    </source>
</reference>
<dbReference type="PANTHER" id="PTHR43630">
    <property type="entry name" value="POLY-BETA-1,6-N-ACETYL-D-GLUCOSAMINE SYNTHASE"/>
    <property type="match status" value="1"/>
</dbReference>
<comment type="caution">
    <text evidence="4">The sequence shown here is derived from an EMBL/GenBank/DDBJ whole genome shotgun (WGS) entry which is preliminary data.</text>
</comment>
<evidence type="ECO:0000313" key="4">
    <source>
        <dbReference type="EMBL" id="MBT1697771.1"/>
    </source>
</evidence>
<accession>A0AAP2DJZ7</accession>
<dbReference type="Proteomes" id="UP001319200">
    <property type="component" value="Unassembled WGS sequence"/>
</dbReference>
<protein>
    <submittedName>
        <fullName evidence="4">Glycosyltransferase family 2 protein</fullName>
    </submittedName>
</protein>
<comment type="similarity">
    <text evidence="1">Belongs to the glycosyltransferase 2 family. WaaE/KdtX subfamily.</text>
</comment>
<evidence type="ECO:0000256" key="2">
    <source>
        <dbReference type="SAM" id="Phobius"/>
    </source>
</evidence>
<evidence type="ECO:0000259" key="3">
    <source>
        <dbReference type="Pfam" id="PF00535"/>
    </source>
</evidence>
<evidence type="ECO:0000256" key="1">
    <source>
        <dbReference type="ARBA" id="ARBA00038494"/>
    </source>
</evidence>
<feature type="domain" description="Glycosyltransferase 2-like" evidence="3">
    <location>
        <begin position="8"/>
        <end position="134"/>
    </location>
</feature>
<evidence type="ECO:0000313" key="5">
    <source>
        <dbReference type="Proteomes" id="UP001319200"/>
    </source>
</evidence>
<dbReference type="RefSeq" id="WP_254163644.1">
    <property type="nucleotide sequence ID" value="NZ_JAHESF010000011.1"/>
</dbReference>
<dbReference type="AlphaFoldDB" id="A0AAP2DJZ7"/>